<dbReference type="Proteomes" id="UP001500483">
    <property type="component" value="Unassembled WGS sequence"/>
</dbReference>
<name>A0ABP6RTF1_9PSEU</name>
<evidence type="ECO:0000313" key="6">
    <source>
        <dbReference type="Proteomes" id="UP001500483"/>
    </source>
</evidence>
<evidence type="ECO:0000259" key="4">
    <source>
        <dbReference type="Pfam" id="PF11887"/>
    </source>
</evidence>
<evidence type="ECO:0000313" key="5">
    <source>
        <dbReference type="EMBL" id="GAA3359159.1"/>
    </source>
</evidence>
<dbReference type="InterPro" id="IPR052336">
    <property type="entry name" value="MlaD_Phospholipid_Transporter"/>
</dbReference>
<dbReference type="Pfam" id="PF11887">
    <property type="entry name" value="Mce4_CUP1"/>
    <property type="match status" value="1"/>
</dbReference>
<dbReference type="PROSITE" id="PS51257">
    <property type="entry name" value="PROKAR_LIPOPROTEIN"/>
    <property type="match status" value="1"/>
</dbReference>
<dbReference type="PANTHER" id="PTHR33371:SF15">
    <property type="entry name" value="LIPOPROTEIN LPRN"/>
    <property type="match status" value="1"/>
</dbReference>
<reference evidence="6" key="1">
    <citation type="journal article" date="2019" name="Int. J. Syst. Evol. Microbiol.">
        <title>The Global Catalogue of Microorganisms (GCM) 10K type strain sequencing project: providing services to taxonomists for standard genome sequencing and annotation.</title>
        <authorList>
            <consortium name="The Broad Institute Genomics Platform"/>
            <consortium name="The Broad Institute Genome Sequencing Center for Infectious Disease"/>
            <person name="Wu L."/>
            <person name="Ma J."/>
        </authorList>
    </citation>
    <scope>NUCLEOTIDE SEQUENCE [LARGE SCALE GENOMIC DNA]</scope>
    <source>
        <strain evidence="6">JCM 9687</strain>
    </source>
</reference>
<comment type="caution">
    <text evidence="5">The sequence shown here is derived from an EMBL/GenBank/DDBJ whole genome shotgun (WGS) entry which is preliminary data.</text>
</comment>
<dbReference type="Pfam" id="PF02470">
    <property type="entry name" value="MlaD"/>
    <property type="match status" value="1"/>
</dbReference>
<dbReference type="InterPro" id="IPR024516">
    <property type="entry name" value="Mce_C"/>
</dbReference>
<dbReference type="EMBL" id="BAAAYK010000038">
    <property type="protein sequence ID" value="GAA3359159.1"/>
    <property type="molecule type" value="Genomic_DNA"/>
</dbReference>
<protein>
    <submittedName>
        <fullName evidence="5">MCE family protein</fullName>
    </submittedName>
</protein>
<dbReference type="PANTHER" id="PTHR33371">
    <property type="entry name" value="INTERMEMBRANE PHOSPHOLIPID TRANSPORT SYSTEM BINDING PROTEIN MLAD-RELATED"/>
    <property type="match status" value="1"/>
</dbReference>
<dbReference type="NCBIfam" id="TIGR00996">
    <property type="entry name" value="Mtu_fam_mce"/>
    <property type="match status" value="1"/>
</dbReference>
<evidence type="ECO:0000256" key="1">
    <source>
        <dbReference type="SAM" id="Coils"/>
    </source>
</evidence>
<dbReference type="InterPro" id="IPR005693">
    <property type="entry name" value="Mce"/>
</dbReference>
<organism evidence="5 6">
    <name type="scientific">Saccharopolyspora gregorii</name>
    <dbReference type="NCBI Taxonomy" id="33914"/>
    <lineage>
        <taxon>Bacteria</taxon>
        <taxon>Bacillati</taxon>
        <taxon>Actinomycetota</taxon>
        <taxon>Actinomycetes</taxon>
        <taxon>Pseudonocardiales</taxon>
        <taxon>Pseudonocardiaceae</taxon>
        <taxon>Saccharopolyspora</taxon>
    </lineage>
</organism>
<keyword evidence="2" id="KW-0732">Signal</keyword>
<dbReference type="RefSeq" id="WP_344927772.1">
    <property type="nucleotide sequence ID" value="NZ_BAAAYK010000038.1"/>
</dbReference>
<evidence type="ECO:0000259" key="3">
    <source>
        <dbReference type="Pfam" id="PF02470"/>
    </source>
</evidence>
<keyword evidence="1" id="KW-0175">Coiled coil</keyword>
<feature type="domain" description="Mammalian cell entry C-terminal" evidence="4">
    <location>
        <begin position="118"/>
        <end position="291"/>
    </location>
</feature>
<keyword evidence="6" id="KW-1185">Reference proteome</keyword>
<accession>A0ABP6RTF1</accession>
<sequence length="350" mass="36845">MRRALGCCALLLVTGCGASVQDAPLPGGADLGDHPYEVRVRFADVLDLVPQAGVKVDDVPVGKVRGIGLAPDNATAVVTLVVNGDVRLPANAEARLRQSSLLGEKFVELARPAEPAGGPLRDGAEIPLERTDRNPQVEEVLGALSLLLNGGGVAQLNGIVEELDRALGGNEPQVRSLLSRVDEAVSRLDEQKQDITRALDGLNRLSADLRGQLDDLTTGLDGLEPGLRVLERQRGDLVRMLRALDRFSQVAVRTADASRDDLVADLDALAPTLRELAKAGTDLPKAIGYLASYPFPENAMVPLKGDFVNVDVDLDLDLTSVLGNLSNSSGPLLPLPGISDSGAPLRLGGP</sequence>
<evidence type="ECO:0000256" key="2">
    <source>
        <dbReference type="SAM" id="SignalP"/>
    </source>
</evidence>
<feature type="domain" description="Mce/MlaD" evidence="3">
    <location>
        <begin position="35"/>
        <end position="110"/>
    </location>
</feature>
<dbReference type="InterPro" id="IPR003399">
    <property type="entry name" value="Mce/MlaD"/>
</dbReference>
<feature type="signal peptide" evidence="2">
    <location>
        <begin position="1"/>
        <end position="18"/>
    </location>
</feature>
<proteinExistence type="predicted"/>
<feature type="chain" id="PRO_5045791299" evidence="2">
    <location>
        <begin position="19"/>
        <end position="350"/>
    </location>
</feature>
<gene>
    <name evidence="5" type="ORF">GCM10020366_34070</name>
</gene>
<feature type="coiled-coil region" evidence="1">
    <location>
        <begin position="174"/>
        <end position="205"/>
    </location>
</feature>